<accession>A0A1M4XUX9</accession>
<dbReference type="GO" id="GO:0008108">
    <property type="term" value="F:UDP-glucose:hexose-1-phosphate uridylyltransferase activity"/>
    <property type="evidence" value="ECO:0007669"/>
    <property type="project" value="InterPro"/>
</dbReference>
<keyword evidence="6" id="KW-1185">Reference proteome</keyword>
<protein>
    <submittedName>
        <fullName evidence="5">Galactose-1-phosphate uridyl transferase, N-terminal domain</fullName>
    </submittedName>
</protein>
<dbReference type="RefSeq" id="WP_084106608.1">
    <property type="nucleotide sequence ID" value="NZ_FQVG01000026.1"/>
</dbReference>
<dbReference type="InterPro" id="IPR005849">
    <property type="entry name" value="GalP_Utransf_N"/>
</dbReference>
<dbReference type="GO" id="GO:0006012">
    <property type="term" value="P:galactose metabolic process"/>
    <property type="evidence" value="ECO:0007669"/>
    <property type="project" value="InterPro"/>
</dbReference>
<dbReference type="Proteomes" id="UP000184423">
    <property type="component" value="Unassembled WGS sequence"/>
</dbReference>
<feature type="domain" description="Galactose-1-phosphate uridyl transferase N-terminal" evidence="4">
    <location>
        <begin position="82"/>
        <end position="152"/>
    </location>
</feature>
<keyword evidence="2" id="KW-0548">Nucleotidyltransferase</keyword>
<evidence type="ECO:0000259" key="4">
    <source>
        <dbReference type="Pfam" id="PF01087"/>
    </source>
</evidence>
<dbReference type="PANTHER" id="PTHR42763:SF2">
    <property type="entry name" value="ADP-GLUCOSE PHOSPHORYLASE"/>
    <property type="match status" value="1"/>
</dbReference>
<sequence>MAEFRLNEITNEQILIVESRLKRPKDYKDKEVVEKISFKENCPFCVGNEEQTPPEVYRDGDPWDVRVVENKFPILGREGAITGYHYVVIETADHSKNLHEMSEDEIYKVVKSFIKVSEELYKKQDVKYVQIFKNYKKEAGASLEHPHSQIIAIKRCLKR</sequence>
<gene>
    <name evidence="5" type="ORF">SAMN02746091_01512</name>
</gene>
<evidence type="ECO:0000256" key="1">
    <source>
        <dbReference type="ARBA" id="ARBA00022679"/>
    </source>
</evidence>
<reference evidence="6" key="1">
    <citation type="submission" date="2016-11" db="EMBL/GenBank/DDBJ databases">
        <authorList>
            <person name="Varghese N."/>
            <person name="Submissions S."/>
        </authorList>
    </citation>
    <scope>NUCLEOTIDE SEQUENCE [LARGE SCALE GENOMIC DNA]</scope>
    <source>
        <strain evidence="6">DSM 10124</strain>
    </source>
</reference>
<dbReference type="Gene3D" id="3.30.428.10">
    <property type="entry name" value="HIT-like"/>
    <property type="match status" value="1"/>
</dbReference>
<dbReference type="PANTHER" id="PTHR42763">
    <property type="entry name" value="ADP-GLUCOSE PHOSPHORYLASE"/>
    <property type="match status" value="1"/>
</dbReference>
<keyword evidence="1 5" id="KW-0808">Transferase</keyword>
<proteinExistence type="predicted"/>
<evidence type="ECO:0000313" key="5">
    <source>
        <dbReference type="EMBL" id="SHE97387.1"/>
    </source>
</evidence>
<keyword evidence="3" id="KW-0119">Carbohydrate metabolism</keyword>
<dbReference type="EMBL" id="FQVG01000026">
    <property type="protein sequence ID" value="SHE97387.1"/>
    <property type="molecule type" value="Genomic_DNA"/>
</dbReference>
<dbReference type="InterPro" id="IPR053177">
    <property type="entry name" value="ADP-glucose_phosphorylase"/>
</dbReference>
<evidence type="ECO:0000256" key="3">
    <source>
        <dbReference type="ARBA" id="ARBA00023277"/>
    </source>
</evidence>
<dbReference type="AlphaFoldDB" id="A0A1M4XUX9"/>
<evidence type="ECO:0000313" key="6">
    <source>
        <dbReference type="Proteomes" id="UP000184423"/>
    </source>
</evidence>
<dbReference type="SUPFAM" id="SSF54197">
    <property type="entry name" value="HIT-like"/>
    <property type="match status" value="1"/>
</dbReference>
<evidence type="ECO:0000256" key="2">
    <source>
        <dbReference type="ARBA" id="ARBA00022695"/>
    </source>
</evidence>
<name>A0A1M4XUX9_9CLOT</name>
<dbReference type="Pfam" id="PF01087">
    <property type="entry name" value="GalP_UDP_transf"/>
    <property type="match status" value="1"/>
</dbReference>
<organism evidence="5 6">
    <name type="scientific">Caloramator proteoclasticus DSM 10124</name>
    <dbReference type="NCBI Taxonomy" id="1121262"/>
    <lineage>
        <taxon>Bacteria</taxon>
        <taxon>Bacillati</taxon>
        <taxon>Bacillota</taxon>
        <taxon>Clostridia</taxon>
        <taxon>Eubacteriales</taxon>
        <taxon>Clostridiaceae</taxon>
        <taxon>Caloramator</taxon>
    </lineage>
</organism>
<dbReference type="InterPro" id="IPR036265">
    <property type="entry name" value="HIT-like_sf"/>
</dbReference>